<gene>
    <name evidence="5" type="ORF">PR017_02605</name>
</gene>
<dbReference type="Gene3D" id="3.40.30.10">
    <property type="entry name" value="Glutaredoxin"/>
    <property type="match status" value="1"/>
</dbReference>
<evidence type="ECO:0000259" key="4">
    <source>
        <dbReference type="PROSITE" id="PS51352"/>
    </source>
</evidence>
<dbReference type="PANTHER" id="PTHR13887:SF56">
    <property type="entry name" value="THIOREDOXIN-LIKE REDUCTASE RV2466C"/>
    <property type="match status" value="1"/>
</dbReference>
<comment type="similarity">
    <text evidence="2">Belongs to the thioredoxin family. DsbA subfamily.</text>
</comment>
<feature type="signal peptide" evidence="3">
    <location>
        <begin position="1"/>
        <end position="27"/>
    </location>
</feature>
<dbReference type="EMBL" id="CP117255">
    <property type="protein sequence ID" value="WFR96061.1"/>
    <property type="molecule type" value="Genomic_DNA"/>
</dbReference>
<keyword evidence="3" id="KW-0732">Signal</keyword>
<dbReference type="InterPro" id="IPR012336">
    <property type="entry name" value="Thioredoxin-like_fold"/>
</dbReference>
<dbReference type="InterPro" id="IPR036249">
    <property type="entry name" value="Thioredoxin-like_sf"/>
</dbReference>
<feature type="domain" description="Thioredoxin" evidence="4">
    <location>
        <begin position="35"/>
        <end position="231"/>
    </location>
</feature>
<dbReference type="KEGG" id="rtu:PR017_02605"/>
<dbReference type="RefSeq" id="WP_111217848.1">
    <property type="nucleotide sequence ID" value="NZ_CP117255.1"/>
</dbReference>
<organism evidence="5 6">
    <name type="scientific">Rhizobium tumorigenes</name>
    <dbReference type="NCBI Taxonomy" id="2041385"/>
    <lineage>
        <taxon>Bacteria</taxon>
        <taxon>Pseudomonadati</taxon>
        <taxon>Pseudomonadota</taxon>
        <taxon>Alphaproteobacteria</taxon>
        <taxon>Hyphomicrobiales</taxon>
        <taxon>Rhizobiaceae</taxon>
        <taxon>Rhizobium/Agrobacterium group</taxon>
        <taxon>Rhizobium</taxon>
    </lineage>
</organism>
<keyword evidence="6" id="KW-1185">Reference proteome</keyword>
<comment type="function">
    <text evidence="1">May be required for disulfide bond formation in some proteins.</text>
</comment>
<reference evidence="5 6" key="1">
    <citation type="journal article" date="2018" name="Sci. Rep.">
        <title>Rhizobium tumorigenes sp. nov., a novel plant tumorigenic bacterium isolated from cane gall tumors on thornless blackberry.</title>
        <authorList>
            <person name="Kuzmanovi N."/>
            <person name="Smalla K."/>
            <person name="Gronow S."/>
            <person name="PuBawska J."/>
        </authorList>
    </citation>
    <scope>NUCLEOTIDE SEQUENCE [LARGE SCALE GENOMIC DNA]</scope>
    <source>
        <strain evidence="5 6">1078</strain>
    </source>
</reference>
<protein>
    <submittedName>
        <fullName evidence="5">DsbA family protein</fullName>
    </submittedName>
</protein>
<dbReference type="AlphaFoldDB" id="A0AAF1K7X4"/>
<evidence type="ECO:0000256" key="3">
    <source>
        <dbReference type="SAM" id="SignalP"/>
    </source>
</evidence>
<reference evidence="6" key="2">
    <citation type="journal article" date="2023" name="MicrobiologyOpen">
        <title>Genomics of the tumorigenes clade of the family Rhizobiaceae and description of Rhizobium rhododendri sp. nov.</title>
        <authorList>
            <person name="Kuzmanovic N."/>
            <person name="diCenzo G.C."/>
            <person name="Bunk B."/>
            <person name="Sproeer C."/>
            <person name="Fruehling A."/>
            <person name="Neumann-Schaal M."/>
            <person name="Overmann J."/>
            <person name="Smalla K."/>
        </authorList>
    </citation>
    <scope>NUCLEOTIDE SEQUENCE [LARGE SCALE GENOMIC DNA]</scope>
    <source>
        <strain evidence="6">1078</strain>
    </source>
</reference>
<dbReference type="PROSITE" id="PS51318">
    <property type="entry name" value="TAT"/>
    <property type="match status" value="1"/>
</dbReference>
<dbReference type="Proteomes" id="UP000249499">
    <property type="component" value="Chromosome"/>
</dbReference>
<accession>A0AAF1K7X4</accession>
<dbReference type="InterPro" id="IPR006311">
    <property type="entry name" value="TAT_signal"/>
</dbReference>
<dbReference type="PANTHER" id="PTHR13887">
    <property type="entry name" value="GLUTATHIONE S-TRANSFERASE KAPPA"/>
    <property type="match status" value="1"/>
</dbReference>
<evidence type="ECO:0000256" key="1">
    <source>
        <dbReference type="ARBA" id="ARBA00003565"/>
    </source>
</evidence>
<name>A0AAF1K7X4_9HYPH</name>
<proteinExistence type="inferred from homology"/>
<sequence>MPMSDMLLTKRHLLGGAALGAFAMALAATGAGTAVAATAPTPEGTVDMAQALQPGKSPDMAVGDPNAKVKIIEYMSTTCPHCAHFAATTFDPIKTKYIDTGKVYFIIREFPIASQDQDPAAYAAFMLVRCAPNGPSVPLLETFMKQQMQWAGPTVTDVRASLLQISKIAGFTQDSFEACLNNGALVDDINAVRARGVTFGVNGTPTFLINGKRYSGDMSVDSMSAIIDSML</sequence>
<dbReference type="SUPFAM" id="SSF52833">
    <property type="entry name" value="Thioredoxin-like"/>
    <property type="match status" value="1"/>
</dbReference>
<dbReference type="InterPro" id="IPR013766">
    <property type="entry name" value="Thioredoxin_domain"/>
</dbReference>
<evidence type="ECO:0000256" key="2">
    <source>
        <dbReference type="ARBA" id="ARBA00005791"/>
    </source>
</evidence>
<evidence type="ECO:0000313" key="6">
    <source>
        <dbReference type="Proteomes" id="UP000249499"/>
    </source>
</evidence>
<feature type="chain" id="PRO_5041933871" evidence="3">
    <location>
        <begin position="28"/>
        <end position="231"/>
    </location>
</feature>
<dbReference type="Pfam" id="PF13462">
    <property type="entry name" value="Thioredoxin_4"/>
    <property type="match status" value="1"/>
</dbReference>
<dbReference type="PROSITE" id="PS51352">
    <property type="entry name" value="THIOREDOXIN_2"/>
    <property type="match status" value="1"/>
</dbReference>
<evidence type="ECO:0000313" key="5">
    <source>
        <dbReference type="EMBL" id="WFR96061.1"/>
    </source>
</evidence>